<protein>
    <submittedName>
        <fullName evidence="2">Uncharacterized protein</fullName>
    </submittedName>
</protein>
<evidence type="ECO:0000256" key="1">
    <source>
        <dbReference type="SAM" id="MobiDB-lite"/>
    </source>
</evidence>
<feature type="compositionally biased region" description="Polar residues" evidence="1">
    <location>
        <begin position="1"/>
        <end position="11"/>
    </location>
</feature>
<proteinExistence type="predicted"/>
<dbReference type="EMBL" id="JAULSR010000001">
    <property type="protein sequence ID" value="KAK0637441.1"/>
    <property type="molecule type" value="Genomic_DNA"/>
</dbReference>
<dbReference type="AlphaFoldDB" id="A0AA39XNT1"/>
<sequence>MSAQNPSDSMPSQPPADAAYHTDANPVTRNPPEFAVFDTPGTSGPYGAGTDYMDYRPAPGGGRPGMGSRNNSALPTPATRPGMNGRNNSTQPPPPPESSGIPSALARGIRGGGPANAREARGTQYTSAAGGSGGGGGGGGGGHPLRQKENANVDAEQMASAGEGKVAHAVEGAAEGARSSRRRRESSSQNERFHGRVRGEVTLDGDEADMERKKAQQSLAREQVKQDRREGKDVDGGSFGAQPRADIG</sequence>
<dbReference type="Proteomes" id="UP001174934">
    <property type="component" value="Unassembled WGS sequence"/>
</dbReference>
<evidence type="ECO:0000313" key="2">
    <source>
        <dbReference type="EMBL" id="KAK0637441.1"/>
    </source>
</evidence>
<feature type="compositionally biased region" description="Low complexity" evidence="1">
    <location>
        <begin position="161"/>
        <end position="177"/>
    </location>
</feature>
<feature type="compositionally biased region" description="Gly residues" evidence="1">
    <location>
        <begin position="130"/>
        <end position="143"/>
    </location>
</feature>
<keyword evidence="3" id="KW-1185">Reference proteome</keyword>
<name>A0AA39XNT1_9PEZI</name>
<comment type="caution">
    <text evidence="2">The sequence shown here is derived from an EMBL/GenBank/DDBJ whole genome shotgun (WGS) entry which is preliminary data.</text>
</comment>
<evidence type="ECO:0000313" key="3">
    <source>
        <dbReference type="Proteomes" id="UP001174934"/>
    </source>
</evidence>
<organism evidence="2 3">
    <name type="scientific">Bombardia bombarda</name>
    <dbReference type="NCBI Taxonomy" id="252184"/>
    <lineage>
        <taxon>Eukaryota</taxon>
        <taxon>Fungi</taxon>
        <taxon>Dikarya</taxon>
        <taxon>Ascomycota</taxon>
        <taxon>Pezizomycotina</taxon>
        <taxon>Sordariomycetes</taxon>
        <taxon>Sordariomycetidae</taxon>
        <taxon>Sordariales</taxon>
        <taxon>Lasiosphaeriaceae</taxon>
        <taxon>Bombardia</taxon>
    </lineage>
</organism>
<accession>A0AA39XNT1</accession>
<feature type="compositionally biased region" description="Basic and acidic residues" evidence="1">
    <location>
        <begin position="222"/>
        <end position="235"/>
    </location>
</feature>
<reference evidence="2" key="1">
    <citation type="submission" date="2023-06" db="EMBL/GenBank/DDBJ databases">
        <title>Genome-scale phylogeny and comparative genomics of the fungal order Sordariales.</title>
        <authorList>
            <consortium name="Lawrence Berkeley National Laboratory"/>
            <person name="Hensen N."/>
            <person name="Bonometti L."/>
            <person name="Westerberg I."/>
            <person name="Brannstrom I.O."/>
            <person name="Guillou S."/>
            <person name="Cros-Aarteil S."/>
            <person name="Calhoun S."/>
            <person name="Haridas S."/>
            <person name="Kuo A."/>
            <person name="Mondo S."/>
            <person name="Pangilinan J."/>
            <person name="Riley R."/>
            <person name="LaButti K."/>
            <person name="Andreopoulos B."/>
            <person name="Lipzen A."/>
            <person name="Chen C."/>
            <person name="Yanf M."/>
            <person name="Daum C."/>
            <person name="Ng V."/>
            <person name="Clum A."/>
            <person name="Steindorff A."/>
            <person name="Ohm R."/>
            <person name="Martin F."/>
            <person name="Silar P."/>
            <person name="Natvig D."/>
            <person name="Lalanne C."/>
            <person name="Gautier V."/>
            <person name="Ament-velasquez S.L."/>
            <person name="Kruys A."/>
            <person name="Hutchinson M.I."/>
            <person name="Powell A.J."/>
            <person name="Barry K."/>
            <person name="Miller A.N."/>
            <person name="Grigoriev I.V."/>
            <person name="Debuchy R."/>
            <person name="Gladieux P."/>
            <person name="Thoren M.H."/>
            <person name="Johannesson H."/>
        </authorList>
    </citation>
    <scope>NUCLEOTIDE SEQUENCE</scope>
    <source>
        <strain evidence="2">SMH3391-2</strain>
    </source>
</reference>
<feature type="region of interest" description="Disordered" evidence="1">
    <location>
        <begin position="1"/>
        <end position="248"/>
    </location>
</feature>
<feature type="compositionally biased region" description="Basic and acidic residues" evidence="1">
    <location>
        <begin position="191"/>
        <end position="201"/>
    </location>
</feature>
<gene>
    <name evidence="2" type="ORF">B0T17DRAFT_651998</name>
</gene>